<sequence>MKKNKLYLVFSLASISATIPTIAVACAKKENDNIDGGGQNNDKKGTETKKDLSNLDLQAIQALSFDEVFEAKFGRGADTSRSNIDALTLSQNKDLVNLTLKNNLDKNFDFNLIAIDAKFDANITGMASFKVQITNKTDKTKTSLKNYELSGFKTTPMGVDAQGTIPIDTTRNTVTSEYINANQTQRYQIDNEEYLRELKQQYQNRPINEVRDGLNYTPEYAQKFNDLAVEAKIPSYEDGVYKGFTVPKFKPDGAIEGLSINTGTPPTRYSKTDFLGNRNIFQSIGLARLLPNETYRDIAYQTMSVSFSYFDDFASEIEELKSNIAKMKEWQAAQNNQRLAEYIEALANVEREKILDLQFQLKQQLEDPRTAEIDKEGIKKRFEADIAQINNTINTEIKTLTFEKVIQSWEKQIQDYETQKSSGKKLRASSGTMWIMDYEISKDGKYPTKWYFGTNSHVARIFHRQGFNGLSITVLQSTPGVGLNTKLKITGFDPHFYTYSFNGDKVKEAVTRIYDATDYLNTSPKQYLDEKGKKEYADVEEMIDFAVIEVDFSKFNSIDKNKFSLQNDRKDKEDEFLNSINGKDFGEEIAKAVTNNYANWEENKKVKFLSTSYLKDYDQIDFDLVIKKDQTPKKTDELFALGYPKATEDFFLDPITEKDQYEARQSYESLWINSNYEFYNNKAVAEDGPQNISKEKLDKGNYLSYQIGYRSFIDKPGLNDGFIVSPIRGRNIYTTLDENYKSQKYFNSGLQYMLRHFVPIGGSSGSSVRNQENRLVGVHSTIIRDARTDFVAAFRSEGWDYRNAYNGYNLEQYDLIYGGGKNQKTSYRQALEKKYNNTFKTQLFPNGVSQDNIPDEFKFNNQDLLNKKTN</sequence>
<gene>
    <name evidence="3" type="ORF">EG856_01485</name>
</gene>
<dbReference type="EMBL" id="CP034841">
    <property type="protein sequence ID" value="QBF34593.1"/>
    <property type="molecule type" value="Genomic_DNA"/>
</dbReference>
<evidence type="ECO:0000313" key="4">
    <source>
        <dbReference type="Proteomes" id="UP000289326"/>
    </source>
</evidence>
<dbReference type="RefSeq" id="WP_130429370.1">
    <property type="nucleotide sequence ID" value="NZ_CP034841.1"/>
</dbReference>
<dbReference type="Proteomes" id="UP000289326">
    <property type="component" value="Chromosome"/>
</dbReference>
<dbReference type="InterPro" id="IPR022382">
    <property type="entry name" value="Mycoplasma_peptidase_DUF31"/>
</dbReference>
<evidence type="ECO:0000256" key="1">
    <source>
        <dbReference type="SAM" id="SignalP"/>
    </source>
</evidence>
<evidence type="ECO:0000259" key="2">
    <source>
        <dbReference type="Pfam" id="PF01732"/>
    </source>
</evidence>
<dbReference type="KEGG" id="mphi:EG856_01485"/>
<dbReference type="Pfam" id="PF01732">
    <property type="entry name" value="Mycop_pep_DUF31"/>
    <property type="match status" value="1"/>
</dbReference>
<protein>
    <recommendedName>
        <fullName evidence="2">DUF31 domain-containing protein</fullName>
    </recommendedName>
</protein>
<accession>A0A4P6MNK9</accession>
<name>A0A4P6MNK9_9BACT</name>
<reference evidence="3 4" key="1">
    <citation type="submission" date="2019-01" db="EMBL/GenBank/DDBJ databases">
        <title>Complete sequence and annotation of the Mycoplasma phocirhinis strain 852T genome.</title>
        <authorList>
            <person name="Frasca S.Jr."/>
            <person name="Kutish G.F."/>
            <person name="Castellanos Gell J."/>
            <person name="Michaels D.L."/>
            <person name="Brown D.R."/>
        </authorList>
    </citation>
    <scope>NUCLEOTIDE SEQUENCE [LARGE SCALE GENOMIC DNA]</scope>
    <source>
        <strain evidence="3 4">852</strain>
    </source>
</reference>
<dbReference type="NCBIfam" id="NF045842">
    <property type="entry name" value="MIP_near_MIB"/>
    <property type="match status" value="1"/>
</dbReference>
<dbReference type="NCBIfam" id="NF045841">
    <property type="entry name" value="Ig_SerProt_MIP"/>
    <property type="match status" value="1"/>
</dbReference>
<evidence type="ECO:0000313" key="3">
    <source>
        <dbReference type="EMBL" id="QBF34593.1"/>
    </source>
</evidence>
<feature type="chain" id="PRO_5020843069" description="DUF31 domain-containing protein" evidence="1">
    <location>
        <begin position="26"/>
        <end position="870"/>
    </location>
</feature>
<dbReference type="AlphaFoldDB" id="A0A4P6MNK9"/>
<organism evidence="3 4">
    <name type="scientific">Mycoplasmopsis phocirhinis</name>
    <dbReference type="NCBI Taxonomy" id="142650"/>
    <lineage>
        <taxon>Bacteria</taxon>
        <taxon>Bacillati</taxon>
        <taxon>Mycoplasmatota</taxon>
        <taxon>Mycoplasmoidales</taxon>
        <taxon>Metamycoplasmataceae</taxon>
        <taxon>Mycoplasmopsis</taxon>
    </lineage>
</organism>
<keyword evidence="1" id="KW-0732">Signal</keyword>
<feature type="signal peptide" evidence="1">
    <location>
        <begin position="1"/>
        <end position="25"/>
    </location>
</feature>
<keyword evidence="4" id="KW-1185">Reference proteome</keyword>
<dbReference type="PROSITE" id="PS51257">
    <property type="entry name" value="PROKAR_LIPOPROTEIN"/>
    <property type="match status" value="1"/>
</dbReference>
<dbReference type="OrthoDB" id="393864at2"/>
<proteinExistence type="predicted"/>
<feature type="domain" description="DUF31" evidence="2">
    <location>
        <begin position="292"/>
        <end position="780"/>
    </location>
</feature>